<organism evidence="3 4">
    <name type="scientific">Citrobacter cronae</name>
    <dbReference type="NCBI Taxonomy" id="1748967"/>
    <lineage>
        <taxon>Bacteria</taxon>
        <taxon>Pseudomonadati</taxon>
        <taxon>Pseudomonadota</taxon>
        <taxon>Gammaproteobacteria</taxon>
        <taxon>Enterobacterales</taxon>
        <taxon>Enterobacteriaceae</taxon>
        <taxon>Citrobacter</taxon>
        <taxon>Citrobacter freundii complex</taxon>
    </lineage>
</organism>
<keyword evidence="1" id="KW-0175">Coiled coil</keyword>
<proteinExistence type="predicted"/>
<evidence type="ECO:0000256" key="1">
    <source>
        <dbReference type="SAM" id="Coils"/>
    </source>
</evidence>
<sequence>MPAPNGLTSKNGKKYAQVNFDQVTEKGLKPFLDALKKAGLTVENVAASNRVTKKNGLNVKTATLRFEDGQELQTEINDSGDFSGFKLNGKPIPAVRADTLSKIADSLATTVKQNAKKFSESLARKAKRVIDISSTKPAVKSNVQRLKEAKDRRDKLNKNVQTLQETVNTATKQKSDLTQRVQDAQTRLTTAKAVTAQLEDQLKKLENPDA</sequence>
<dbReference type="RefSeq" id="WP_185656575.1">
    <property type="nucleotide sequence ID" value="NZ_JACLAG010000010.1"/>
</dbReference>
<feature type="domain" description="Defence against restriction A N-terminal" evidence="2">
    <location>
        <begin position="19"/>
        <end position="114"/>
    </location>
</feature>
<dbReference type="InterPro" id="IPR041140">
    <property type="entry name" value="DarA_N"/>
</dbReference>
<name>A0A7X1EJF8_9ENTR</name>
<feature type="coiled-coil region" evidence="1">
    <location>
        <begin position="139"/>
        <end position="201"/>
    </location>
</feature>
<reference evidence="3 4" key="1">
    <citation type="submission" date="2020-08" db="EMBL/GenBank/DDBJ databases">
        <title>Emergence and comparative genomics analysis of Citrobacter in Fennec fox imported from North Africa to China.</title>
        <authorList>
            <person name="Zheng B."/>
        </authorList>
    </citation>
    <scope>NUCLEOTIDE SEQUENCE [LARGE SCALE GENOMIC DNA]</scope>
    <source>
        <strain evidence="3 4">FF141</strain>
    </source>
</reference>
<dbReference type="EMBL" id="JACLAG010000010">
    <property type="protein sequence ID" value="MBC2622697.1"/>
    <property type="molecule type" value="Genomic_DNA"/>
</dbReference>
<comment type="caution">
    <text evidence="3">The sequence shown here is derived from an EMBL/GenBank/DDBJ whole genome shotgun (WGS) entry which is preliminary data.</text>
</comment>
<evidence type="ECO:0000313" key="3">
    <source>
        <dbReference type="EMBL" id="MBC2622697.1"/>
    </source>
</evidence>
<dbReference type="Proteomes" id="UP000548504">
    <property type="component" value="Unassembled WGS sequence"/>
</dbReference>
<accession>A0A7X1EJF8</accession>
<dbReference type="Gene3D" id="1.20.5.340">
    <property type="match status" value="1"/>
</dbReference>
<dbReference type="AlphaFoldDB" id="A0A7X1EJF8"/>
<evidence type="ECO:0000313" key="4">
    <source>
        <dbReference type="Proteomes" id="UP000548504"/>
    </source>
</evidence>
<evidence type="ECO:0000259" key="2">
    <source>
        <dbReference type="Pfam" id="PF18788"/>
    </source>
</evidence>
<gene>
    <name evidence="3" type="ORF">H7I73_23955</name>
</gene>
<dbReference type="Pfam" id="PF18788">
    <property type="entry name" value="DarA_N"/>
    <property type="match status" value="1"/>
</dbReference>
<protein>
    <submittedName>
        <fullName evidence="3">OdaE</fullName>
    </submittedName>
</protein>